<sequence length="56" mass="6239">MFLDSLLNSSLVADYEHRVQQTVAAAVREVCVTKSKSFEVSAVVRPFQEPAEVVTR</sequence>
<evidence type="ECO:0000313" key="1">
    <source>
        <dbReference type="EMBL" id="SUZ99307.1"/>
    </source>
</evidence>
<dbReference type="EMBL" id="UINC01002690">
    <property type="protein sequence ID" value="SUZ99307.1"/>
    <property type="molecule type" value="Genomic_DNA"/>
</dbReference>
<reference evidence="1" key="1">
    <citation type="submission" date="2018-05" db="EMBL/GenBank/DDBJ databases">
        <authorList>
            <person name="Lanie J.A."/>
            <person name="Ng W.-L."/>
            <person name="Kazmierczak K.M."/>
            <person name="Andrzejewski T.M."/>
            <person name="Davidsen T.M."/>
            <person name="Wayne K.J."/>
            <person name="Tettelin H."/>
            <person name="Glass J.I."/>
            <person name="Rusch D."/>
            <person name="Podicherti R."/>
            <person name="Tsui H.-C.T."/>
            <person name="Winkler M.E."/>
        </authorList>
    </citation>
    <scope>NUCLEOTIDE SEQUENCE</scope>
</reference>
<proteinExistence type="predicted"/>
<dbReference type="AlphaFoldDB" id="A0A381SAP2"/>
<accession>A0A381SAP2</accession>
<organism evidence="1">
    <name type="scientific">marine metagenome</name>
    <dbReference type="NCBI Taxonomy" id="408172"/>
    <lineage>
        <taxon>unclassified sequences</taxon>
        <taxon>metagenomes</taxon>
        <taxon>ecological metagenomes</taxon>
    </lineage>
</organism>
<name>A0A381SAP2_9ZZZZ</name>
<gene>
    <name evidence="1" type="ORF">METZ01_LOCUS52161</name>
</gene>
<protein>
    <submittedName>
        <fullName evidence="1">Uncharacterized protein</fullName>
    </submittedName>
</protein>